<keyword evidence="2 5" id="KW-0812">Transmembrane</keyword>
<dbReference type="Proteomes" id="UP001219934">
    <property type="component" value="Unassembled WGS sequence"/>
</dbReference>
<comment type="subcellular location">
    <subcellularLocation>
        <location evidence="1">Membrane</location>
        <topology evidence="1">Multi-pass membrane protein</topology>
    </subcellularLocation>
</comment>
<evidence type="ECO:0000313" key="7">
    <source>
        <dbReference type="EMBL" id="KAJ4934256.1"/>
    </source>
</evidence>
<feature type="transmembrane region" description="Helical" evidence="5">
    <location>
        <begin position="193"/>
        <end position="210"/>
    </location>
</feature>
<proteinExistence type="predicted"/>
<evidence type="ECO:0000259" key="6">
    <source>
        <dbReference type="Pfam" id="PF00916"/>
    </source>
</evidence>
<keyword evidence="3 5" id="KW-1133">Transmembrane helix</keyword>
<keyword evidence="8" id="KW-1185">Reference proteome</keyword>
<dbReference type="PANTHER" id="PTHR11814">
    <property type="entry name" value="SULFATE TRANSPORTER"/>
    <property type="match status" value="1"/>
</dbReference>
<evidence type="ECO:0000313" key="8">
    <source>
        <dbReference type="Proteomes" id="UP001219934"/>
    </source>
</evidence>
<feature type="transmembrane region" description="Helical" evidence="5">
    <location>
        <begin position="161"/>
        <end position="181"/>
    </location>
</feature>
<gene>
    <name evidence="7" type="ORF">JOQ06_007056</name>
</gene>
<name>A0AAD6FHM4_9TELE</name>
<sequence length="378" mass="40703">TLKDVLLGVTSAVPGALSVSVVSMVILIGGKMLNERFKNKLPVAIPWELILIVLGTMVSVQMDLAGQHAVQVVGDIPSGLSAPVLPSLSQARELFVPALSVALVSFSYLSALGSVFANKHGYHMDSSQDLLALGLCNTVGAMFQCFAVSCSFSRSMVQDSIGVQTQMAGLVSALLILTILLKIGHLFEQLPKAVLEVIIVVNLRGILAQFKDVCVLWKSDRLDLLVWVFTLISTLVFNLDLGLAVAVVFSLLTLIYRTQQQTRTLINNPLSLPCLLFQLLHSCGIPGTDCYRDVGLYAEAKQVPGIRQTVSRGQKENPAGLGCRAFSETVLSKLQTQGSIRDSLLSSCVFPSVHHAVQRCLSTLPKPLEELTSDATEC</sequence>
<accession>A0AAD6FHM4</accession>
<protein>
    <recommendedName>
        <fullName evidence="6">SLC26A/SulP transporter domain-containing protein</fullName>
    </recommendedName>
</protein>
<dbReference type="GO" id="GO:0016020">
    <property type="term" value="C:membrane"/>
    <property type="evidence" value="ECO:0007669"/>
    <property type="project" value="UniProtKB-SubCell"/>
</dbReference>
<keyword evidence="4 5" id="KW-0472">Membrane</keyword>
<evidence type="ECO:0000256" key="2">
    <source>
        <dbReference type="ARBA" id="ARBA00022692"/>
    </source>
</evidence>
<evidence type="ECO:0000256" key="4">
    <source>
        <dbReference type="ARBA" id="ARBA00023136"/>
    </source>
</evidence>
<feature type="transmembrane region" description="Helical" evidence="5">
    <location>
        <begin position="94"/>
        <end position="118"/>
    </location>
</feature>
<dbReference type="AlphaFoldDB" id="A0AAD6FHM4"/>
<evidence type="ECO:0000256" key="3">
    <source>
        <dbReference type="ARBA" id="ARBA00022989"/>
    </source>
</evidence>
<feature type="transmembrane region" description="Helical" evidence="5">
    <location>
        <begin position="6"/>
        <end position="29"/>
    </location>
</feature>
<comment type="caution">
    <text evidence="7">The sequence shown here is derived from an EMBL/GenBank/DDBJ whole genome shotgun (WGS) entry which is preliminary data.</text>
</comment>
<dbReference type="EMBL" id="JAPTMU010000012">
    <property type="protein sequence ID" value="KAJ4934256.1"/>
    <property type="molecule type" value="Genomic_DNA"/>
</dbReference>
<dbReference type="Pfam" id="PF00916">
    <property type="entry name" value="Sulfate_transp"/>
    <property type="match status" value="1"/>
</dbReference>
<dbReference type="InterPro" id="IPR001902">
    <property type="entry name" value="SLC26A/SulP_fam"/>
</dbReference>
<organism evidence="7 8">
    <name type="scientific">Pogonophryne albipinna</name>
    <dbReference type="NCBI Taxonomy" id="1090488"/>
    <lineage>
        <taxon>Eukaryota</taxon>
        <taxon>Metazoa</taxon>
        <taxon>Chordata</taxon>
        <taxon>Craniata</taxon>
        <taxon>Vertebrata</taxon>
        <taxon>Euteleostomi</taxon>
        <taxon>Actinopterygii</taxon>
        <taxon>Neopterygii</taxon>
        <taxon>Teleostei</taxon>
        <taxon>Neoteleostei</taxon>
        <taxon>Acanthomorphata</taxon>
        <taxon>Eupercaria</taxon>
        <taxon>Perciformes</taxon>
        <taxon>Notothenioidei</taxon>
        <taxon>Pogonophryne</taxon>
    </lineage>
</organism>
<evidence type="ECO:0000256" key="1">
    <source>
        <dbReference type="ARBA" id="ARBA00004141"/>
    </source>
</evidence>
<dbReference type="InterPro" id="IPR011547">
    <property type="entry name" value="SLC26A/SulP_dom"/>
</dbReference>
<feature type="domain" description="SLC26A/SulP transporter" evidence="6">
    <location>
        <begin position="12"/>
        <end position="230"/>
    </location>
</feature>
<dbReference type="GO" id="GO:0055085">
    <property type="term" value="P:transmembrane transport"/>
    <property type="evidence" value="ECO:0007669"/>
    <property type="project" value="InterPro"/>
</dbReference>
<feature type="transmembrane region" description="Helical" evidence="5">
    <location>
        <begin position="225"/>
        <end position="256"/>
    </location>
</feature>
<evidence type="ECO:0000256" key="5">
    <source>
        <dbReference type="SAM" id="Phobius"/>
    </source>
</evidence>
<feature type="transmembrane region" description="Helical" evidence="5">
    <location>
        <begin position="130"/>
        <end position="149"/>
    </location>
</feature>
<feature type="transmembrane region" description="Helical" evidence="5">
    <location>
        <begin position="41"/>
        <end position="60"/>
    </location>
</feature>
<feature type="non-terminal residue" evidence="7">
    <location>
        <position position="378"/>
    </location>
</feature>
<reference evidence="7" key="1">
    <citation type="submission" date="2022-11" db="EMBL/GenBank/DDBJ databases">
        <title>Chromosome-level genome of Pogonophryne albipinna.</title>
        <authorList>
            <person name="Jo E."/>
        </authorList>
    </citation>
    <scope>NUCLEOTIDE SEQUENCE</scope>
    <source>
        <strain evidence="7">SGF0006</strain>
        <tissue evidence="7">Muscle</tissue>
    </source>
</reference>